<dbReference type="AlphaFoldDB" id="A0AA42PES1"/>
<feature type="compositionally biased region" description="Polar residues" evidence="1">
    <location>
        <begin position="44"/>
        <end position="59"/>
    </location>
</feature>
<protein>
    <submittedName>
        <fullName evidence="2">Uncharacterized protein</fullName>
    </submittedName>
</protein>
<reference evidence="2" key="1">
    <citation type="submission" date="2022-09" db="EMBL/GenBank/DDBJ databases">
        <title>Intensive care unit water sources are persistently colonized with multi-drug resistant bacteria and are the site of extensive horizontal gene transfer of antibiotic resistance genes.</title>
        <authorList>
            <person name="Diorio-Toth L."/>
        </authorList>
    </citation>
    <scope>NUCLEOTIDE SEQUENCE</scope>
    <source>
        <strain evidence="2">GD03947</strain>
    </source>
</reference>
<feature type="non-terminal residue" evidence="2">
    <location>
        <position position="1"/>
    </location>
</feature>
<evidence type="ECO:0000256" key="1">
    <source>
        <dbReference type="SAM" id="MobiDB-lite"/>
    </source>
</evidence>
<comment type="caution">
    <text evidence="2">The sequence shown here is derived from an EMBL/GenBank/DDBJ whole genome shotgun (WGS) entry which is preliminary data.</text>
</comment>
<accession>A0AA42PES1</accession>
<evidence type="ECO:0000313" key="3">
    <source>
        <dbReference type="Proteomes" id="UP001158500"/>
    </source>
</evidence>
<dbReference type="Proteomes" id="UP001158500">
    <property type="component" value="Unassembled WGS sequence"/>
</dbReference>
<proteinExistence type="predicted"/>
<name>A0AA42PES1_STUST</name>
<feature type="region of interest" description="Disordered" evidence="1">
    <location>
        <begin position="40"/>
        <end position="77"/>
    </location>
</feature>
<gene>
    <name evidence="2" type="ORF">N5C32_21805</name>
</gene>
<dbReference type="EMBL" id="JAOCAE010000027">
    <property type="protein sequence ID" value="MDH1238670.1"/>
    <property type="molecule type" value="Genomic_DNA"/>
</dbReference>
<evidence type="ECO:0000313" key="2">
    <source>
        <dbReference type="EMBL" id="MDH1238670.1"/>
    </source>
</evidence>
<sequence length="91" mass="10018">PQPRPRILQQPFLLSSCFFENFFSTQPLAASINLHLSSAGGESYSDQNRCQPPLSTAFDQSDRSHQQDSTTTLSAQRILPESATSATLLFS</sequence>
<organism evidence="2 3">
    <name type="scientific">Stutzerimonas stutzeri</name>
    <name type="common">Pseudomonas stutzeri</name>
    <dbReference type="NCBI Taxonomy" id="316"/>
    <lineage>
        <taxon>Bacteria</taxon>
        <taxon>Pseudomonadati</taxon>
        <taxon>Pseudomonadota</taxon>
        <taxon>Gammaproteobacteria</taxon>
        <taxon>Pseudomonadales</taxon>
        <taxon>Pseudomonadaceae</taxon>
        <taxon>Stutzerimonas</taxon>
    </lineage>
</organism>